<keyword evidence="10 14" id="KW-0067">ATP-binding</keyword>
<evidence type="ECO:0000256" key="8">
    <source>
        <dbReference type="ARBA" id="ARBA00022777"/>
    </source>
</evidence>
<keyword evidence="3 14" id="KW-0285">Flavoprotein</keyword>
<dbReference type="Pfam" id="PF06574">
    <property type="entry name" value="FAD_syn"/>
    <property type="match status" value="1"/>
</dbReference>
<evidence type="ECO:0000259" key="15">
    <source>
        <dbReference type="SMART" id="SM00904"/>
    </source>
</evidence>
<keyword evidence="7 14" id="KW-0547">Nucleotide-binding</keyword>
<feature type="domain" description="Riboflavin kinase" evidence="15">
    <location>
        <begin position="181"/>
        <end position="306"/>
    </location>
</feature>
<sequence length="317" mass="36634">MKVLHFNLHEKFKQPKEEITACIGYFDGLHLGHQKLIKKVMELASSDHTKKALITFSPDPWVVLKHLENIPHITPMKHRIELGEEMGLDYWIILHFDRELAHLSVEEFHERVLNCLHLKTLVCGFDYHYGNKGLGDVHTLKKQDVFQVEVIEEVSSDDKKISSTRIEELLTSGNIEKANEFLGRAYEIRGIIRKGRCQGRKHGFPTANLEVCDHYLPLGGGVYIGEVYVKGTWHQAMINIGHNPTYNFQKEISIEAHILNFDEDIYGEQVRYRFLSFIRAEKKFSDVNELCEQLRKDLHATKQYFKQGSGKYATAGI</sequence>
<dbReference type="Pfam" id="PF01687">
    <property type="entry name" value="Flavokinase"/>
    <property type="match status" value="1"/>
</dbReference>
<dbReference type="InterPro" id="IPR023465">
    <property type="entry name" value="Riboflavin_kinase_dom_sf"/>
</dbReference>
<gene>
    <name evidence="16" type="primary">ribF</name>
    <name evidence="16" type="ORF">Aargi30884_05520</name>
</gene>
<organism evidence="16 17">
    <name type="scientific">Amedibacterium intestinale</name>
    <dbReference type="NCBI Taxonomy" id="2583452"/>
    <lineage>
        <taxon>Bacteria</taxon>
        <taxon>Bacillati</taxon>
        <taxon>Bacillota</taxon>
        <taxon>Erysipelotrichia</taxon>
        <taxon>Erysipelotrichales</taxon>
        <taxon>Erysipelotrichaceae</taxon>
        <taxon>Amedibacterium</taxon>
    </lineage>
</organism>
<protein>
    <recommendedName>
        <fullName evidence="14">Riboflavin biosynthesis protein</fullName>
    </recommendedName>
    <domain>
        <recommendedName>
            <fullName evidence="14">Riboflavin kinase</fullName>
            <ecNumber evidence="14">2.7.1.26</ecNumber>
        </recommendedName>
        <alternativeName>
            <fullName evidence="14">Flavokinase</fullName>
        </alternativeName>
    </domain>
    <domain>
        <recommendedName>
            <fullName evidence="14">FMN adenylyltransferase</fullName>
            <ecNumber evidence="14">2.7.7.2</ecNumber>
        </recommendedName>
        <alternativeName>
            <fullName evidence="14">FAD pyrophosphorylase</fullName>
        </alternativeName>
        <alternativeName>
            <fullName evidence="14">FAD synthase</fullName>
        </alternativeName>
    </domain>
</protein>
<keyword evidence="5 14" id="KW-0808">Transferase</keyword>
<dbReference type="EMBL" id="AP019695">
    <property type="protein sequence ID" value="BBK21649.1"/>
    <property type="molecule type" value="Genomic_DNA"/>
</dbReference>
<evidence type="ECO:0000256" key="5">
    <source>
        <dbReference type="ARBA" id="ARBA00022679"/>
    </source>
</evidence>
<evidence type="ECO:0000256" key="9">
    <source>
        <dbReference type="ARBA" id="ARBA00022827"/>
    </source>
</evidence>
<dbReference type="InterPro" id="IPR002606">
    <property type="entry name" value="Riboflavin_kinase_bac"/>
</dbReference>
<evidence type="ECO:0000256" key="2">
    <source>
        <dbReference type="ARBA" id="ARBA00005201"/>
    </source>
</evidence>
<comment type="catalytic activity">
    <reaction evidence="13 14">
        <text>FMN + ATP + H(+) = FAD + diphosphate</text>
        <dbReference type="Rhea" id="RHEA:17237"/>
        <dbReference type="ChEBI" id="CHEBI:15378"/>
        <dbReference type="ChEBI" id="CHEBI:30616"/>
        <dbReference type="ChEBI" id="CHEBI:33019"/>
        <dbReference type="ChEBI" id="CHEBI:57692"/>
        <dbReference type="ChEBI" id="CHEBI:58210"/>
        <dbReference type="EC" id="2.7.7.2"/>
    </reaction>
</comment>
<dbReference type="NCBIfam" id="TIGR00083">
    <property type="entry name" value="ribF"/>
    <property type="match status" value="1"/>
</dbReference>
<evidence type="ECO:0000256" key="1">
    <source>
        <dbReference type="ARBA" id="ARBA00004726"/>
    </source>
</evidence>
<evidence type="ECO:0000256" key="6">
    <source>
        <dbReference type="ARBA" id="ARBA00022695"/>
    </source>
</evidence>
<evidence type="ECO:0000256" key="3">
    <source>
        <dbReference type="ARBA" id="ARBA00022630"/>
    </source>
</evidence>
<dbReference type="Gene3D" id="2.40.30.30">
    <property type="entry name" value="Riboflavin kinase-like"/>
    <property type="match status" value="1"/>
</dbReference>
<dbReference type="SMART" id="SM00904">
    <property type="entry name" value="Flavokinase"/>
    <property type="match status" value="1"/>
</dbReference>
<dbReference type="NCBIfam" id="NF004162">
    <property type="entry name" value="PRK05627.1-5"/>
    <property type="match status" value="1"/>
</dbReference>
<dbReference type="InterPro" id="IPR015864">
    <property type="entry name" value="FAD_synthase"/>
</dbReference>
<dbReference type="AlphaFoldDB" id="A0A6N4TFW3"/>
<comment type="pathway">
    <text evidence="2 14">Cofactor biosynthesis; FMN biosynthesis; FMN from riboflavin (ATP route): step 1/1.</text>
</comment>
<dbReference type="GO" id="GO:0009231">
    <property type="term" value="P:riboflavin biosynthetic process"/>
    <property type="evidence" value="ECO:0007669"/>
    <property type="project" value="InterPro"/>
</dbReference>
<keyword evidence="17" id="KW-1185">Reference proteome</keyword>
<dbReference type="PIRSF" id="PIRSF004491">
    <property type="entry name" value="FAD_Synth"/>
    <property type="match status" value="1"/>
</dbReference>
<dbReference type="Proteomes" id="UP000464754">
    <property type="component" value="Chromosome"/>
</dbReference>
<dbReference type="InterPro" id="IPR014729">
    <property type="entry name" value="Rossmann-like_a/b/a_fold"/>
</dbReference>
<name>A0A6N4TFW3_9FIRM</name>
<dbReference type="InterPro" id="IPR023468">
    <property type="entry name" value="Riboflavin_kinase"/>
</dbReference>
<dbReference type="EC" id="2.7.7.2" evidence="14"/>
<reference evidence="17" key="1">
    <citation type="submission" date="2019-05" db="EMBL/GenBank/DDBJ databases">
        <title>Complete genome sequencing of Absiella argi strain JCM 30884.</title>
        <authorList>
            <person name="Sakamoto M."/>
            <person name="Murakami T."/>
            <person name="Mori H."/>
        </authorList>
    </citation>
    <scope>NUCLEOTIDE SEQUENCE [LARGE SCALE GENOMIC DNA]</scope>
    <source>
        <strain evidence="17">JCM 30884</strain>
    </source>
</reference>
<dbReference type="GO" id="GO:0005524">
    <property type="term" value="F:ATP binding"/>
    <property type="evidence" value="ECO:0007669"/>
    <property type="project" value="UniProtKB-UniRule"/>
</dbReference>
<dbReference type="GO" id="GO:0009398">
    <property type="term" value="P:FMN biosynthetic process"/>
    <property type="evidence" value="ECO:0007669"/>
    <property type="project" value="UniProtKB-UniRule"/>
</dbReference>
<dbReference type="EC" id="2.7.1.26" evidence="14"/>
<keyword evidence="6 14" id="KW-0548">Nucleotidyltransferase</keyword>
<dbReference type="KEGG" id="aarg:Aargi30884_05520"/>
<keyword evidence="9 14" id="KW-0274">FAD</keyword>
<accession>A0A6N4TFW3</accession>
<evidence type="ECO:0000256" key="4">
    <source>
        <dbReference type="ARBA" id="ARBA00022643"/>
    </source>
</evidence>
<evidence type="ECO:0000256" key="11">
    <source>
        <dbReference type="ARBA" id="ARBA00023268"/>
    </source>
</evidence>
<comment type="similarity">
    <text evidence="14">Belongs to the ribF family.</text>
</comment>
<comment type="pathway">
    <text evidence="1 14">Cofactor biosynthesis; FAD biosynthesis; FAD from FMN: step 1/1.</text>
</comment>
<evidence type="ECO:0000313" key="17">
    <source>
        <dbReference type="Proteomes" id="UP000464754"/>
    </source>
</evidence>
<comment type="catalytic activity">
    <reaction evidence="12 14">
        <text>riboflavin + ATP = FMN + ADP + H(+)</text>
        <dbReference type="Rhea" id="RHEA:14357"/>
        <dbReference type="ChEBI" id="CHEBI:15378"/>
        <dbReference type="ChEBI" id="CHEBI:30616"/>
        <dbReference type="ChEBI" id="CHEBI:57986"/>
        <dbReference type="ChEBI" id="CHEBI:58210"/>
        <dbReference type="ChEBI" id="CHEBI:456216"/>
        <dbReference type="EC" id="2.7.1.26"/>
    </reaction>
</comment>
<evidence type="ECO:0000313" key="16">
    <source>
        <dbReference type="EMBL" id="BBK21649.1"/>
    </source>
</evidence>
<evidence type="ECO:0000256" key="7">
    <source>
        <dbReference type="ARBA" id="ARBA00022741"/>
    </source>
</evidence>
<dbReference type="GO" id="GO:0006747">
    <property type="term" value="P:FAD biosynthetic process"/>
    <property type="evidence" value="ECO:0007669"/>
    <property type="project" value="UniProtKB-UniRule"/>
</dbReference>
<proteinExistence type="inferred from homology"/>
<evidence type="ECO:0000256" key="12">
    <source>
        <dbReference type="ARBA" id="ARBA00047880"/>
    </source>
</evidence>
<evidence type="ECO:0000256" key="13">
    <source>
        <dbReference type="ARBA" id="ARBA00049494"/>
    </source>
</evidence>
<evidence type="ECO:0000256" key="10">
    <source>
        <dbReference type="ARBA" id="ARBA00022840"/>
    </source>
</evidence>
<dbReference type="PANTHER" id="PTHR22749:SF6">
    <property type="entry name" value="RIBOFLAVIN KINASE"/>
    <property type="match status" value="1"/>
</dbReference>
<dbReference type="InterPro" id="IPR015865">
    <property type="entry name" value="Riboflavin_kinase_bac/euk"/>
</dbReference>
<dbReference type="GO" id="GO:0003919">
    <property type="term" value="F:FMN adenylyltransferase activity"/>
    <property type="evidence" value="ECO:0007669"/>
    <property type="project" value="UniProtKB-UniRule"/>
</dbReference>
<dbReference type="PANTHER" id="PTHR22749">
    <property type="entry name" value="RIBOFLAVIN KINASE/FMN ADENYLYLTRANSFERASE"/>
    <property type="match status" value="1"/>
</dbReference>
<dbReference type="CDD" id="cd02064">
    <property type="entry name" value="FAD_synthetase_N"/>
    <property type="match status" value="1"/>
</dbReference>
<dbReference type="UniPathway" id="UPA00276">
    <property type="reaction ID" value="UER00406"/>
</dbReference>
<keyword evidence="8 14" id="KW-0418">Kinase</keyword>
<dbReference type="RefSeq" id="WP_115714867.1">
    <property type="nucleotide sequence ID" value="NZ_AP019695.1"/>
</dbReference>
<dbReference type="GO" id="GO:0008531">
    <property type="term" value="F:riboflavin kinase activity"/>
    <property type="evidence" value="ECO:0007669"/>
    <property type="project" value="UniProtKB-UniRule"/>
</dbReference>
<keyword evidence="4 14" id="KW-0288">FMN</keyword>
<dbReference type="SUPFAM" id="SSF82114">
    <property type="entry name" value="Riboflavin kinase-like"/>
    <property type="match status" value="1"/>
</dbReference>
<dbReference type="Gene3D" id="3.40.50.620">
    <property type="entry name" value="HUPs"/>
    <property type="match status" value="1"/>
</dbReference>
<evidence type="ECO:0000256" key="14">
    <source>
        <dbReference type="PIRNR" id="PIRNR004491"/>
    </source>
</evidence>
<dbReference type="SUPFAM" id="SSF52374">
    <property type="entry name" value="Nucleotidylyl transferase"/>
    <property type="match status" value="1"/>
</dbReference>
<keyword evidence="11" id="KW-0511">Multifunctional enzyme</keyword>
<dbReference type="UniPathway" id="UPA00277">
    <property type="reaction ID" value="UER00407"/>
</dbReference>